<dbReference type="SUPFAM" id="SSF53335">
    <property type="entry name" value="S-adenosyl-L-methionine-dependent methyltransferases"/>
    <property type="match status" value="1"/>
</dbReference>
<evidence type="ECO:0000313" key="8">
    <source>
        <dbReference type="Proteomes" id="UP000264062"/>
    </source>
</evidence>
<evidence type="ECO:0000313" key="7">
    <source>
        <dbReference type="EMBL" id="HAV91805.1"/>
    </source>
</evidence>
<dbReference type="Proteomes" id="UP000264062">
    <property type="component" value="Unassembled WGS sequence"/>
</dbReference>
<sequence length="267" mass="31917">MVDNDYQFLIDYIKKHISIDGNLYKERPFKRRIAVRMRYTDQKSYREYLEYLRYNQAEMMKLKDTLTINVTRFFRNRETFDFLGDVIFKDIVRKNQKVRILSAGCSTGEEPYTLSMILKNFFRNSDGDYEIVGIDVDADAIEKAKIGIYSDYSFMELKHSEVARYFKKSGQHYILDEDIKRNVDFIIMDIKESDSLLTMGKFDLIICRNILIYFSKDFQESIISNFHKILKQNGYLVLGKVEILTGYVKDMFETINRKERVFRKIDY</sequence>
<dbReference type="Pfam" id="PF03705">
    <property type="entry name" value="CheR_N"/>
    <property type="match status" value="1"/>
</dbReference>
<keyword evidence="5" id="KW-0949">S-adenosyl-L-methionine</keyword>
<dbReference type="AlphaFoldDB" id="A0A350H8D9"/>
<keyword evidence="4" id="KW-0808">Transferase</keyword>
<dbReference type="InterPro" id="IPR022642">
    <property type="entry name" value="CheR_C"/>
</dbReference>
<dbReference type="InterPro" id="IPR029063">
    <property type="entry name" value="SAM-dependent_MTases_sf"/>
</dbReference>
<dbReference type="InterPro" id="IPR050903">
    <property type="entry name" value="Bact_Chemotaxis_MeTrfase"/>
</dbReference>
<keyword evidence="3" id="KW-0489">Methyltransferase</keyword>
<dbReference type="GO" id="GO:0008983">
    <property type="term" value="F:protein-glutamate O-methyltransferase activity"/>
    <property type="evidence" value="ECO:0007669"/>
    <property type="project" value="UniProtKB-EC"/>
</dbReference>
<dbReference type="PANTHER" id="PTHR24422:SF10">
    <property type="entry name" value="CHEMOTAXIS PROTEIN METHYLTRANSFERASE 2"/>
    <property type="match status" value="1"/>
</dbReference>
<accession>A0A350H8D9</accession>
<name>A0A350H8D9_UNCW3</name>
<dbReference type="CDD" id="cd02440">
    <property type="entry name" value="AdoMet_MTases"/>
    <property type="match status" value="1"/>
</dbReference>
<evidence type="ECO:0000256" key="5">
    <source>
        <dbReference type="ARBA" id="ARBA00022691"/>
    </source>
</evidence>
<evidence type="ECO:0000256" key="4">
    <source>
        <dbReference type="ARBA" id="ARBA00022679"/>
    </source>
</evidence>
<dbReference type="PRINTS" id="PR00996">
    <property type="entry name" value="CHERMTFRASE"/>
</dbReference>
<dbReference type="InterPro" id="IPR000780">
    <property type="entry name" value="CheR_MeTrfase"/>
</dbReference>
<dbReference type="Pfam" id="PF01739">
    <property type="entry name" value="CheR"/>
    <property type="match status" value="1"/>
</dbReference>
<dbReference type="EMBL" id="DMZY01000042">
    <property type="protein sequence ID" value="HAV91805.1"/>
    <property type="molecule type" value="Genomic_DNA"/>
</dbReference>
<dbReference type="EC" id="2.1.1.80" evidence="2"/>
<dbReference type="Gene3D" id="3.40.50.150">
    <property type="entry name" value="Vaccinia Virus protein VP39"/>
    <property type="match status" value="1"/>
</dbReference>
<protein>
    <recommendedName>
        <fullName evidence="2">protein-glutamate O-methyltransferase</fullName>
        <ecNumber evidence="2">2.1.1.80</ecNumber>
    </recommendedName>
</protein>
<evidence type="ECO:0000256" key="2">
    <source>
        <dbReference type="ARBA" id="ARBA00012534"/>
    </source>
</evidence>
<dbReference type="GO" id="GO:0032259">
    <property type="term" value="P:methylation"/>
    <property type="evidence" value="ECO:0007669"/>
    <property type="project" value="UniProtKB-KW"/>
</dbReference>
<dbReference type="InterPro" id="IPR022641">
    <property type="entry name" value="CheR_N"/>
</dbReference>
<evidence type="ECO:0000259" key="6">
    <source>
        <dbReference type="PROSITE" id="PS50123"/>
    </source>
</evidence>
<dbReference type="Gene3D" id="1.10.155.10">
    <property type="entry name" value="Chemotaxis receptor methyltransferase CheR, N-terminal domain"/>
    <property type="match status" value="1"/>
</dbReference>
<dbReference type="SMART" id="SM00138">
    <property type="entry name" value="MeTrc"/>
    <property type="match status" value="1"/>
</dbReference>
<gene>
    <name evidence="7" type="ORF">DCW38_01310</name>
</gene>
<comment type="catalytic activity">
    <reaction evidence="1">
        <text>L-glutamyl-[protein] + S-adenosyl-L-methionine = [protein]-L-glutamate 5-O-methyl ester + S-adenosyl-L-homocysteine</text>
        <dbReference type="Rhea" id="RHEA:24452"/>
        <dbReference type="Rhea" id="RHEA-COMP:10208"/>
        <dbReference type="Rhea" id="RHEA-COMP:10311"/>
        <dbReference type="ChEBI" id="CHEBI:29973"/>
        <dbReference type="ChEBI" id="CHEBI:57856"/>
        <dbReference type="ChEBI" id="CHEBI:59789"/>
        <dbReference type="ChEBI" id="CHEBI:82795"/>
        <dbReference type="EC" id="2.1.1.80"/>
    </reaction>
</comment>
<feature type="domain" description="CheR-type methyltransferase" evidence="6">
    <location>
        <begin position="1"/>
        <end position="265"/>
    </location>
</feature>
<dbReference type="PANTHER" id="PTHR24422">
    <property type="entry name" value="CHEMOTAXIS PROTEIN METHYLTRANSFERASE"/>
    <property type="match status" value="1"/>
</dbReference>
<evidence type="ECO:0000256" key="1">
    <source>
        <dbReference type="ARBA" id="ARBA00001541"/>
    </source>
</evidence>
<dbReference type="SUPFAM" id="SSF47757">
    <property type="entry name" value="Chemotaxis receptor methyltransferase CheR, N-terminal domain"/>
    <property type="match status" value="1"/>
</dbReference>
<dbReference type="PROSITE" id="PS50123">
    <property type="entry name" value="CHER"/>
    <property type="match status" value="1"/>
</dbReference>
<comment type="caution">
    <text evidence="7">The sequence shown here is derived from an EMBL/GenBank/DDBJ whole genome shotgun (WGS) entry which is preliminary data.</text>
</comment>
<reference evidence="7 8" key="1">
    <citation type="journal article" date="2018" name="Nat. Biotechnol.">
        <title>A standardized bacterial taxonomy based on genome phylogeny substantially revises the tree of life.</title>
        <authorList>
            <person name="Parks D.H."/>
            <person name="Chuvochina M."/>
            <person name="Waite D.W."/>
            <person name="Rinke C."/>
            <person name="Skarshewski A."/>
            <person name="Chaumeil P.A."/>
            <person name="Hugenholtz P."/>
        </authorList>
    </citation>
    <scope>NUCLEOTIDE SEQUENCE [LARGE SCALE GENOMIC DNA]</scope>
    <source>
        <strain evidence="7">UBA9956</strain>
    </source>
</reference>
<dbReference type="InterPro" id="IPR036804">
    <property type="entry name" value="CheR_N_sf"/>
</dbReference>
<evidence type="ECO:0000256" key="3">
    <source>
        <dbReference type="ARBA" id="ARBA00022603"/>
    </source>
</evidence>
<proteinExistence type="predicted"/>
<organism evidence="7 8">
    <name type="scientific">candidate division WOR-3 bacterium</name>
    <dbReference type="NCBI Taxonomy" id="2052148"/>
    <lineage>
        <taxon>Bacteria</taxon>
        <taxon>Bacteria division WOR-3</taxon>
    </lineage>
</organism>